<evidence type="ECO:0000256" key="10">
    <source>
        <dbReference type="ARBA" id="ARBA00048341"/>
    </source>
</evidence>
<evidence type="ECO:0000256" key="4">
    <source>
        <dbReference type="ARBA" id="ARBA00022755"/>
    </source>
</evidence>
<dbReference type="CDD" id="cd01421">
    <property type="entry name" value="IMPCH"/>
    <property type="match status" value="1"/>
</dbReference>
<dbReference type="Gene3D" id="3.40.50.1380">
    <property type="entry name" value="Methylglyoxal synthase-like domain"/>
    <property type="match status" value="1"/>
</dbReference>
<dbReference type="GO" id="GO:0005829">
    <property type="term" value="C:cytosol"/>
    <property type="evidence" value="ECO:0007669"/>
    <property type="project" value="TreeGrafter"/>
</dbReference>
<dbReference type="GO" id="GO:0006189">
    <property type="term" value="P:'de novo' IMP biosynthetic process"/>
    <property type="evidence" value="ECO:0007669"/>
    <property type="project" value="TreeGrafter"/>
</dbReference>
<comment type="catalytic activity">
    <reaction evidence="9">
        <text>(6R)-10-formyltetrahydrofolate + 5-amino-1-(5-phospho-beta-D-ribosyl)imidazole-4-carboxamide = 5-formamido-1-(5-phospho-D-ribosyl)imidazole-4-carboxamide + (6S)-5,6,7,8-tetrahydrofolate</text>
        <dbReference type="Rhea" id="RHEA:22192"/>
        <dbReference type="ChEBI" id="CHEBI:57453"/>
        <dbReference type="ChEBI" id="CHEBI:58467"/>
        <dbReference type="ChEBI" id="CHEBI:58475"/>
        <dbReference type="ChEBI" id="CHEBI:195366"/>
        <dbReference type="EC" id="2.1.2.3"/>
    </reaction>
    <physiologicalReaction direction="left-to-right" evidence="9">
        <dbReference type="Rhea" id="RHEA:22193"/>
    </physiologicalReaction>
</comment>
<reference evidence="12 13" key="1">
    <citation type="submission" date="2014-11" db="EMBL/GenBank/DDBJ databases">
        <title>Genetic blueprint of the zoonotic pathogen Toxocara canis.</title>
        <authorList>
            <person name="Zhu X.-Q."/>
            <person name="Korhonen P.K."/>
            <person name="Cai H."/>
            <person name="Young N.D."/>
            <person name="Nejsum P."/>
            <person name="von Samson-Himmelstjerna G."/>
            <person name="Boag P.R."/>
            <person name="Tan P."/>
            <person name="Li Q."/>
            <person name="Min J."/>
            <person name="Yang Y."/>
            <person name="Wang X."/>
            <person name="Fang X."/>
            <person name="Hall R.S."/>
            <person name="Hofmann A."/>
            <person name="Sternberg P.W."/>
            <person name="Jex A.R."/>
            <person name="Gasser R.B."/>
        </authorList>
    </citation>
    <scope>NUCLEOTIDE SEQUENCE [LARGE SCALE GENOMIC DNA]</scope>
    <source>
        <strain evidence="12">PN_DK_2014</strain>
    </source>
</reference>
<dbReference type="EMBL" id="JPKZ01001178">
    <property type="protein sequence ID" value="KHN83597.1"/>
    <property type="molecule type" value="Genomic_DNA"/>
</dbReference>
<name>A0A0B2VQ85_TOXCA</name>
<proteinExistence type="predicted"/>
<dbReference type="OrthoDB" id="6017153at2759"/>
<comment type="caution">
    <text evidence="12">The sequence shown here is derived from an EMBL/GenBank/DDBJ whole genome shotgun (WGS) entry which is preliminary data.</text>
</comment>
<dbReference type="GO" id="GO:0003937">
    <property type="term" value="F:IMP cyclohydrolase activity"/>
    <property type="evidence" value="ECO:0007669"/>
    <property type="project" value="UniProtKB-EC"/>
</dbReference>
<dbReference type="Pfam" id="PF02142">
    <property type="entry name" value="MGS"/>
    <property type="match status" value="1"/>
</dbReference>
<dbReference type="InterPro" id="IPR036914">
    <property type="entry name" value="MGS-like_dom_sf"/>
</dbReference>
<evidence type="ECO:0000256" key="2">
    <source>
        <dbReference type="ARBA" id="ARBA00017905"/>
    </source>
</evidence>
<dbReference type="PANTHER" id="PTHR11692">
    <property type="entry name" value="BIFUNCTIONAL PURINE BIOSYNTHESIS PROTEIN PURH"/>
    <property type="match status" value="1"/>
</dbReference>
<gene>
    <name evidence="12" type="primary">ATIC</name>
    <name evidence="12" type="ORF">Tcan_18783</name>
</gene>
<dbReference type="GO" id="GO:0004643">
    <property type="term" value="F:phosphoribosylaminoimidazolecarboxamide formyltransferase activity"/>
    <property type="evidence" value="ECO:0007669"/>
    <property type="project" value="UniProtKB-EC"/>
</dbReference>
<dbReference type="STRING" id="6265.A0A0B2VQ85"/>
<dbReference type="FunFam" id="3.40.50.1380:FF:000001">
    <property type="entry name" value="Bifunctional purine biosynthesis protein PurH"/>
    <property type="match status" value="1"/>
</dbReference>
<dbReference type="Pfam" id="PF01808">
    <property type="entry name" value="AICARFT_IMPCHas"/>
    <property type="match status" value="1"/>
</dbReference>
<keyword evidence="13" id="KW-1185">Reference proteome</keyword>
<evidence type="ECO:0000313" key="13">
    <source>
        <dbReference type="Proteomes" id="UP000031036"/>
    </source>
</evidence>
<dbReference type="SUPFAM" id="SSF52335">
    <property type="entry name" value="Methylglyoxal synthase-like"/>
    <property type="match status" value="1"/>
</dbReference>
<protein>
    <recommendedName>
        <fullName evidence="2">Bifunctional purine biosynthesis protein ATIC</fullName>
    </recommendedName>
    <alternativeName>
        <fullName evidence="7">AICAR transformylase/inosine monophosphate cyclohydrolase</fullName>
    </alternativeName>
</protein>
<accession>A0A0B2VQ85</accession>
<evidence type="ECO:0000256" key="8">
    <source>
        <dbReference type="ARBA" id="ARBA00046691"/>
    </source>
</evidence>
<feature type="domain" description="MGS-like" evidence="11">
    <location>
        <begin position="39"/>
        <end position="187"/>
    </location>
</feature>
<keyword evidence="5" id="KW-0378">Hydrolase</keyword>
<evidence type="ECO:0000256" key="5">
    <source>
        <dbReference type="ARBA" id="ARBA00022801"/>
    </source>
</evidence>
<keyword evidence="6" id="KW-0511">Multifunctional enzyme</keyword>
<sequence>MSSAPCISLNRFFAICTVSPLRLRVARISLLSLSIVMSNSVEPTGDIALLSVSDKRGLVDFARKLQQVGLDLVASGGTSELLKNNQISVRDVSEITSFKEMLGGRVKTLHPAVHAGILARDTDSDLAELEAVHFKKIAIVVCNLYPFVDVVSKPGCTLQDAIENIDIGGVTLLRAAAKNFTRVTIVCDPNDYDLVAKQLLTSIAHTTDEALRRRLALKMEIARGGTSSERFERKRFADWIIVLGESLEHKQN</sequence>
<comment type="subunit">
    <text evidence="8">Homodimer. Associates with internalized INSR complexes on Golgi/endosomal membranes. Interacts with INSR; ATIC together with PRKAA2/AMPK2 and HACD3/PTPLAD1 is proposed to be part of a signaling network regulating INSR autophosphorylation and endocytosis.</text>
</comment>
<dbReference type="InterPro" id="IPR011607">
    <property type="entry name" value="MGS-like_dom"/>
</dbReference>
<evidence type="ECO:0000313" key="12">
    <source>
        <dbReference type="EMBL" id="KHN83597.1"/>
    </source>
</evidence>
<evidence type="ECO:0000256" key="3">
    <source>
        <dbReference type="ARBA" id="ARBA00022679"/>
    </source>
</evidence>
<evidence type="ECO:0000256" key="7">
    <source>
        <dbReference type="ARBA" id="ARBA00032307"/>
    </source>
</evidence>
<dbReference type="InterPro" id="IPR002695">
    <property type="entry name" value="PurH-like"/>
</dbReference>
<keyword evidence="4" id="KW-0658">Purine biosynthesis</keyword>
<evidence type="ECO:0000259" key="11">
    <source>
        <dbReference type="PROSITE" id="PS51855"/>
    </source>
</evidence>
<dbReference type="AlphaFoldDB" id="A0A0B2VQ85"/>
<comment type="catalytic activity">
    <reaction evidence="1">
        <text>10-formyldihydrofolate + 5-amino-1-(5-phospho-beta-D-ribosyl)imidazole-4-carboxamide = 5-formamido-1-(5-phospho-D-ribosyl)imidazole-4-carboxamide + 7,8-dihydrofolate</text>
        <dbReference type="Rhea" id="RHEA:59144"/>
        <dbReference type="ChEBI" id="CHEBI:57451"/>
        <dbReference type="ChEBI" id="CHEBI:57452"/>
        <dbReference type="ChEBI" id="CHEBI:58467"/>
        <dbReference type="ChEBI" id="CHEBI:58475"/>
    </reaction>
    <physiologicalReaction direction="left-to-right" evidence="1">
        <dbReference type="Rhea" id="RHEA:59145"/>
    </physiologicalReaction>
</comment>
<dbReference type="PANTHER" id="PTHR11692:SF0">
    <property type="entry name" value="BIFUNCTIONAL PURINE BIOSYNTHESIS PROTEIN ATIC"/>
    <property type="match status" value="1"/>
</dbReference>
<organism evidence="12 13">
    <name type="scientific">Toxocara canis</name>
    <name type="common">Canine roundworm</name>
    <dbReference type="NCBI Taxonomy" id="6265"/>
    <lineage>
        <taxon>Eukaryota</taxon>
        <taxon>Metazoa</taxon>
        <taxon>Ecdysozoa</taxon>
        <taxon>Nematoda</taxon>
        <taxon>Chromadorea</taxon>
        <taxon>Rhabditida</taxon>
        <taxon>Spirurina</taxon>
        <taxon>Ascaridomorpha</taxon>
        <taxon>Ascaridoidea</taxon>
        <taxon>Toxocaridae</taxon>
        <taxon>Toxocara</taxon>
    </lineage>
</organism>
<evidence type="ECO:0000256" key="9">
    <source>
        <dbReference type="ARBA" id="ARBA00047515"/>
    </source>
</evidence>
<dbReference type="SMART" id="SM00851">
    <property type="entry name" value="MGS"/>
    <property type="match status" value="1"/>
</dbReference>
<dbReference type="Proteomes" id="UP000031036">
    <property type="component" value="Unassembled WGS sequence"/>
</dbReference>
<dbReference type="PROSITE" id="PS51855">
    <property type="entry name" value="MGS"/>
    <property type="match status" value="1"/>
</dbReference>
<evidence type="ECO:0000256" key="6">
    <source>
        <dbReference type="ARBA" id="ARBA00023268"/>
    </source>
</evidence>
<keyword evidence="3" id="KW-0808">Transferase</keyword>
<evidence type="ECO:0000256" key="1">
    <source>
        <dbReference type="ARBA" id="ARBA00000945"/>
    </source>
</evidence>
<comment type="catalytic activity">
    <reaction evidence="10">
        <text>IMP + H2O = 5-formamido-1-(5-phospho-D-ribosyl)imidazole-4-carboxamide</text>
        <dbReference type="Rhea" id="RHEA:18445"/>
        <dbReference type="ChEBI" id="CHEBI:15377"/>
        <dbReference type="ChEBI" id="CHEBI:58053"/>
        <dbReference type="ChEBI" id="CHEBI:58467"/>
        <dbReference type="EC" id="3.5.4.10"/>
    </reaction>
    <physiologicalReaction direction="right-to-left" evidence="10">
        <dbReference type="Rhea" id="RHEA:18447"/>
    </physiologicalReaction>
</comment>